<dbReference type="EMBL" id="LHYA01000001">
    <property type="protein sequence ID" value="KXB04256.1"/>
    <property type="molecule type" value="Genomic_DNA"/>
</dbReference>
<accession>A0A133VCS5</accession>
<organism evidence="1 2">
    <name type="scientific">candidate division MSBL1 archaeon SCGC-AAA261G05</name>
    <dbReference type="NCBI Taxonomy" id="1698276"/>
    <lineage>
        <taxon>Archaea</taxon>
        <taxon>Methanobacteriati</taxon>
        <taxon>Methanobacteriota</taxon>
        <taxon>candidate division MSBL1</taxon>
    </lineage>
</organism>
<dbReference type="AlphaFoldDB" id="A0A133VCS5"/>
<proteinExistence type="predicted"/>
<reference evidence="1 2" key="1">
    <citation type="journal article" date="2016" name="Sci. Rep.">
        <title>Metabolic traits of an uncultured archaeal lineage -MSBL1- from brine pools of the Red Sea.</title>
        <authorList>
            <person name="Mwirichia R."/>
            <person name="Alam I."/>
            <person name="Rashid M."/>
            <person name="Vinu M."/>
            <person name="Ba-Alawi W."/>
            <person name="Anthony Kamau A."/>
            <person name="Kamanda Ngugi D."/>
            <person name="Goker M."/>
            <person name="Klenk H.P."/>
            <person name="Bajic V."/>
            <person name="Stingl U."/>
        </authorList>
    </citation>
    <scope>NUCLEOTIDE SEQUENCE [LARGE SCALE GENOMIC DNA]</scope>
    <source>
        <strain evidence="1">SCGC-AAA261G05</strain>
    </source>
</reference>
<dbReference type="SUPFAM" id="SSF53649">
    <property type="entry name" value="Alkaline phosphatase-like"/>
    <property type="match status" value="1"/>
</dbReference>
<evidence type="ECO:0008006" key="3">
    <source>
        <dbReference type="Google" id="ProtNLM"/>
    </source>
</evidence>
<dbReference type="InterPro" id="IPR002591">
    <property type="entry name" value="Phosphodiest/P_Trfase"/>
</dbReference>
<dbReference type="InterPro" id="IPR017850">
    <property type="entry name" value="Alkaline_phosphatase_core_sf"/>
</dbReference>
<evidence type="ECO:0000313" key="1">
    <source>
        <dbReference type="EMBL" id="KXB04256.1"/>
    </source>
</evidence>
<keyword evidence="2" id="KW-1185">Reference proteome</keyword>
<sequence length="243" mass="28638">MMVVVFAIDALEHELVEEFDCKNLKQVTYGKTDISEFNQPRTMVLWSSFMTGENKEEEILAKGDEEMWKTKIPLEETFFSNFENPKIIDLPGFSYDRKQHDKERELLKKFFEEAEDQEEKKEIRKEYNQHGLKHHRKIKEEFLNSLEKDHDFVLGYFSAADVIGHLNFGNKTLMKMIYNDLDEIAGKIKEIRDDHLLVLSDHGMEGVGMFGDHNEYGFWSFDEECDLENPKITDFADFLTSLK</sequence>
<protein>
    <recommendedName>
        <fullName evidence="3">Metalloenzyme domain-containing protein</fullName>
    </recommendedName>
</protein>
<dbReference type="Pfam" id="PF01663">
    <property type="entry name" value="Phosphodiest"/>
    <property type="match status" value="1"/>
</dbReference>
<comment type="caution">
    <text evidence="1">The sequence shown here is derived from an EMBL/GenBank/DDBJ whole genome shotgun (WGS) entry which is preliminary data.</text>
</comment>
<evidence type="ECO:0000313" key="2">
    <source>
        <dbReference type="Proteomes" id="UP000070405"/>
    </source>
</evidence>
<name>A0A133VCS5_9EURY</name>
<gene>
    <name evidence="1" type="ORF">AKJ47_00180</name>
</gene>
<dbReference type="Gene3D" id="3.40.720.10">
    <property type="entry name" value="Alkaline Phosphatase, subunit A"/>
    <property type="match status" value="1"/>
</dbReference>
<dbReference type="Proteomes" id="UP000070405">
    <property type="component" value="Unassembled WGS sequence"/>
</dbReference>